<dbReference type="RefSeq" id="WP_266106453.1">
    <property type="nucleotide sequence ID" value="NZ_JANIDW010000001.1"/>
</dbReference>
<protein>
    <recommendedName>
        <fullName evidence="3">DUF2125 domain-containing protein</fullName>
    </recommendedName>
</protein>
<gene>
    <name evidence="1" type="ORF">NQF64_03365</name>
</gene>
<proteinExistence type="predicted"/>
<sequence length="299" mass="32062">MLHSSTHRLRMAARAKSLGLLALLGVMALPAAYAETLPHLSANCFTYSPGQVSKTKQGGLIIKNMQAELTGTQHRITVRSSTVVDHKRTLDAAGLARLNAAVAYAALTAYHRGMTEACANQPLPGVQEVKNALPEMSWQGITLTRPDRASTASTAHVRVLSTSPAIHFLFDANGMTSPQAILLPPSVSGDITFIPSSQPPYHVTVNQLHTALNGSDIDGRGDVLATAGRENLKADVHLSISHIGEMIDQLGKIAPTKITAALLIARIMGEREPNHRTGWHITLEHDTIHVNGVKVPMPF</sequence>
<evidence type="ECO:0000313" key="1">
    <source>
        <dbReference type="EMBL" id="MCX5614288.1"/>
    </source>
</evidence>
<evidence type="ECO:0000313" key="2">
    <source>
        <dbReference type="Proteomes" id="UP001165648"/>
    </source>
</evidence>
<dbReference type="EMBL" id="JANIDW010000001">
    <property type="protein sequence ID" value="MCX5614288.1"/>
    <property type="molecule type" value="Genomic_DNA"/>
</dbReference>
<accession>A0ABT3W681</accession>
<organism evidence="1 2">
    <name type="scientific">Bombella saccharophila</name>
    <dbReference type="NCBI Taxonomy" id="2967338"/>
    <lineage>
        <taxon>Bacteria</taxon>
        <taxon>Pseudomonadati</taxon>
        <taxon>Pseudomonadota</taxon>
        <taxon>Alphaproteobacteria</taxon>
        <taxon>Acetobacterales</taxon>
        <taxon>Acetobacteraceae</taxon>
        <taxon>Bombella</taxon>
    </lineage>
</organism>
<dbReference type="Proteomes" id="UP001165648">
    <property type="component" value="Unassembled WGS sequence"/>
</dbReference>
<name>A0ABT3W681_9PROT</name>
<evidence type="ECO:0008006" key="3">
    <source>
        <dbReference type="Google" id="ProtNLM"/>
    </source>
</evidence>
<comment type="caution">
    <text evidence="1">The sequence shown here is derived from an EMBL/GenBank/DDBJ whole genome shotgun (WGS) entry which is preliminary data.</text>
</comment>
<reference evidence="1 2" key="1">
    <citation type="submission" date="2022-07" db="EMBL/GenBank/DDBJ databases">
        <title>Bombella genomes.</title>
        <authorList>
            <person name="Harer L."/>
            <person name="Styblova S."/>
            <person name="Ehrmann M."/>
        </authorList>
    </citation>
    <scope>NUCLEOTIDE SEQUENCE [LARGE SCALE GENOMIC DNA]</scope>
    <source>
        <strain evidence="1 2">TMW 2.2558</strain>
    </source>
</reference>
<keyword evidence="2" id="KW-1185">Reference proteome</keyword>